<organism evidence="1 2">
    <name type="scientific">Pseudomonas fluorescens</name>
    <dbReference type="NCBI Taxonomy" id="294"/>
    <lineage>
        <taxon>Bacteria</taxon>
        <taxon>Pseudomonadati</taxon>
        <taxon>Pseudomonadota</taxon>
        <taxon>Gammaproteobacteria</taxon>
        <taxon>Pseudomonadales</taxon>
        <taxon>Pseudomonadaceae</taxon>
        <taxon>Pseudomonas</taxon>
    </lineage>
</organism>
<reference evidence="1 2" key="1">
    <citation type="submission" date="2019-09" db="EMBL/GenBank/DDBJ databases">
        <authorList>
            <person name="Chandra G."/>
            <person name="Truman W A."/>
        </authorList>
    </citation>
    <scope>NUCLEOTIDE SEQUENCE [LARGE SCALE GENOMIC DNA]</scope>
    <source>
        <strain evidence="1">PS896</strain>
    </source>
</reference>
<dbReference type="AlphaFoldDB" id="A0A5E7I7Y0"/>
<gene>
    <name evidence="1" type="ORF">PS896_01403</name>
</gene>
<proteinExistence type="predicted"/>
<dbReference type="Proteomes" id="UP000377224">
    <property type="component" value="Unassembled WGS sequence"/>
</dbReference>
<evidence type="ECO:0000313" key="1">
    <source>
        <dbReference type="EMBL" id="VVO72424.1"/>
    </source>
</evidence>
<evidence type="ECO:0000313" key="2">
    <source>
        <dbReference type="Proteomes" id="UP000377224"/>
    </source>
</evidence>
<accession>A0A5E7I7Y0</accession>
<protein>
    <submittedName>
        <fullName evidence="1">Uncharacterized protein</fullName>
    </submittedName>
</protein>
<sequence length="35" mass="4169">MLGRELSEFVRRRERIGKKSYKLPISILTFNMDIA</sequence>
<name>A0A5E7I7Y0_PSEFL</name>
<dbReference type="EMBL" id="CABVIN010000001">
    <property type="protein sequence ID" value="VVO72424.1"/>
    <property type="molecule type" value="Genomic_DNA"/>
</dbReference>